<accession>A0A0C3BW61</accession>
<protein>
    <recommendedName>
        <fullName evidence="4">Zinc-finger domain-containing protein</fullName>
    </recommendedName>
</protein>
<proteinExistence type="predicted"/>
<dbReference type="EMBL" id="KN831781">
    <property type="protein sequence ID" value="KIM40855.1"/>
    <property type="molecule type" value="Genomic_DNA"/>
</dbReference>
<sequence>MTPPLRKQDERKQHLSETSNLNNNSTGDNDFSTYLSPFEMFPLLRDYPGSMLLSDPVSSLSSVSASYMYPSTRSSLSSIPSFVYAEHSAPPHSSPPSSPTVFLPDLKPLKLASLVKSLDPFKRLCHYEVPGGGTCRDDGCEDVHLSRGANQMGQLEPTGT</sequence>
<reference evidence="3" key="2">
    <citation type="submission" date="2015-01" db="EMBL/GenBank/DDBJ databases">
        <title>Evolutionary Origins and Diversification of the Mycorrhizal Mutualists.</title>
        <authorList>
            <consortium name="DOE Joint Genome Institute"/>
            <consortium name="Mycorrhizal Genomics Consortium"/>
            <person name="Kohler A."/>
            <person name="Kuo A."/>
            <person name="Nagy L.G."/>
            <person name="Floudas D."/>
            <person name="Copeland A."/>
            <person name="Barry K.W."/>
            <person name="Cichocki N."/>
            <person name="Veneault-Fourrey C."/>
            <person name="LaButti K."/>
            <person name="Lindquist E.A."/>
            <person name="Lipzen A."/>
            <person name="Lundell T."/>
            <person name="Morin E."/>
            <person name="Murat C."/>
            <person name="Riley R."/>
            <person name="Ohm R."/>
            <person name="Sun H."/>
            <person name="Tunlid A."/>
            <person name="Henrissat B."/>
            <person name="Grigoriev I.V."/>
            <person name="Hibbett D.S."/>
            <person name="Martin F."/>
        </authorList>
    </citation>
    <scope>NUCLEOTIDE SEQUENCE [LARGE SCALE GENOMIC DNA]</scope>
    <source>
        <strain evidence="3">h7</strain>
    </source>
</reference>
<reference evidence="2 3" key="1">
    <citation type="submission" date="2014-04" db="EMBL/GenBank/DDBJ databases">
        <authorList>
            <consortium name="DOE Joint Genome Institute"/>
            <person name="Kuo A."/>
            <person name="Gay G."/>
            <person name="Dore J."/>
            <person name="Kohler A."/>
            <person name="Nagy L.G."/>
            <person name="Floudas D."/>
            <person name="Copeland A."/>
            <person name="Barry K.W."/>
            <person name="Cichocki N."/>
            <person name="Veneault-Fourrey C."/>
            <person name="LaButti K."/>
            <person name="Lindquist E.A."/>
            <person name="Lipzen A."/>
            <person name="Lundell T."/>
            <person name="Morin E."/>
            <person name="Murat C."/>
            <person name="Sun H."/>
            <person name="Tunlid A."/>
            <person name="Henrissat B."/>
            <person name="Grigoriev I.V."/>
            <person name="Hibbett D.S."/>
            <person name="Martin F."/>
            <person name="Nordberg H.P."/>
            <person name="Cantor M.N."/>
            <person name="Hua S.X."/>
        </authorList>
    </citation>
    <scope>NUCLEOTIDE SEQUENCE [LARGE SCALE GENOMIC DNA]</scope>
    <source>
        <strain evidence="3">h7</strain>
    </source>
</reference>
<evidence type="ECO:0008006" key="4">
    <source>
        <dbReference type="Google" id="ProtNLM"/>
    </source>
</evidence>
<dbReference type="Proteomes" id="UP000053424">
    <property type="component" value="Unassembled WGS sequence"/>
</dbReference>
<name>A0A0C3BW61_HEBCY</name>
<dbReference type="AlphaFoldDB" id="A0A0C3BW61"/>
<gene>
    <name evidence="2" type="ORF">M413DRAFT_154722</name>
</gene>
<evidence type="ECO:0000313" key="3">
    <source>
        <dbReference type="Proteomes" id="UP000053424"/>
    </source>
</evidence>
<dbReference type="HOGENOM" id="CLU_1652353_0_0_1"/>
<evidence type="ECO:0000256" key="1">
    <source>
        <dbReference type="SAM" id="MobiDB-lite"/>
    </source>
</evidence>
<dbReference type="OrthoDB" id="2747179at2759"/>
<keyword evidence="3" id="KW-1185">Reference proteome</keyword>
<feature type="compositionally biased region" description="Basic and acidic residues" evidence="1">
    <location>
        <begin position="1"/>
        <end position="15"/>
    </location>
</feature>
<organism evidence="2 3">
    <name type="scientific">Hebeloma cylindrosporum</name>
    <dbReference type="NCBI Taxonomy" id="76867"/>
    <lineage>
        <taxon>Eukaryota</taxon>
        <taxon>Fungi</taxon>
        <taxon>Dikarya</taxon>
        <taxon>Basidiomycota</taxon>
        <taxon>Agaricomycotina</taxon>
        <taxon>Agaricomycetes</taxon>
        <taxon>Agaricomycetidae</taxon>
        <taxon>Agaricales</taxon>
        <taxon>Agaricineae</taxon>
        <taxon>Hymenogastraceae</taxon>
        <taxon>Hebeloma</taxon>
    </lineage>
</organism>
<feature type="compositionally biased region" description="Low complexity" evidence="1">
    <location>
        <begin position="16"/>
        <end position="26"/>
    </location>
</feature>
<feature type="region of interest" description="Disordered" evidence="1">
    <location>
        <begin position="1"/>
        <end position="29"/>
    </location>
</feature>
<evidence type="ECO:0000313" key="2">
    <source>
        <dbReference type="EMBL" id="KIM40855.1"/>
    </source>
</evidence>